<evidence type="ECO:0000313" key="3">
    <source>
        <dbReference type="Proteomes" id="UP000190229"/>
    </source>
</evidence>
<feature type="transmembrane region" description="Helical" evidence="1">
    <location>
        <begin position="83"/>
        <end position="101"/>
    </location>
</feature>
<evidence type="ECO:0000256" key="1">
    <source>
        <dbReference type="SAM" id="Phobius"/>
    </source>
</evidence>
<protein>
    <submittedName>
        <fullName evidence="2">Uncharacterized protein</fullName>
    </submittedName>
</protein>
<comment type="caution">
    <text evidence="2">The sequence shown here is derived from an EMBL/GenBank/DDBJ whole genome shotgun (WGS) entry which is preliminary data.</text>
</comment>
<dbReference type="RefSeq" id="WP_079290250.1">
    <property type="nucleotide sequence ID" value="NZ_MWPS01000016.1"/>
</dbReference>
<feature type="transmembrane region" description="Helical" evidence="1">
    <location>
        <begin position="39"/>
        <end position="62"/>
    </location>
</feature>
<gene>
    <name evidence="2" type="ORF">B2M26_06410</name>
</gene>
<feature type="transmembrane region" description="Helical" evidence="1">
    <location>
        <begin position="183"/>
        <end position="202"/>
    </location>
</feature>
<name>A0A1V4EU90_9BACL</name>
<keyword evidence="1" id="KW-0812">Transmembrane</keyword>
<keyword evidence="3" id="KW-1185">Reference proteome</keyword>
<feature type="transmembrane region" description="Helical" evidence="1">
    <location>
        <begin position="121"/>
        <end position="141"/>
    </location>
</feature>
<reference evidence="2 3" key="1">
    <citation type="submission" date="2017-02" db="EMBL/GenBank/DDBJ databases">
        <title>Draft genome of Acidibacillus ferrooxidans Huett2.</title>
        <authorList>
            <person name="Schopf S."/>
        </authorList>
    </citation>
    <scope>NUCLEOTIDE SEQUENCE [LARGE SCALE GENOMIC DNA]</scope>
    <source>
        <strain evidence="2 3">Huett2</strain>
    </source>
</reference>
<organism evidence="2 3">
    <name type="scientific">Ferroacidibacillus organovorans</name>
    <dbReference type="NCBI Taxonomy" id="1765683"/>
    <lineage>
        <taxon>Bacteria</taxon>
        <taxon>Bacillati</taxon>
        <taxon>Bacillota</taxon>
        <taxon>Bacilli</taxon>
        <taxon>Bacillales</taxon>
        <taxon>Alicyclobacillaceae</taxon>
        <taxon>Ferroacidibacillus</taxon>
    </lineage>
</organism>
<sequence>MKSLGTVLYTGFFSVLFIALVVFATHTNAGAYARMTPWLLARAAGITAYVLMTVLVLFGLILSSAPNKEALKGTKYLLPIHRLLSLFLIYFLVIHVVSLLLDTYAHVNVVGALIPFTAGYRPLYVGIGTLALYATIFMGGTARFTRILPRGRWLSVHRVALVTWVLSFLHGVMAGSDSRSLTILYQGSLLAVVAMVILRYVFVSSRRNRDQASGRL</sequence>
<proteinExistence type="predicted"/>
<dbReference type="AlphaFoldDB" id="A0A1V4EU90"/>
<evidence type="ECO:0000313" key="2">
    <source>
        <dbReference type="EMBL" id="OPG16503.1"/>
    </source>
</evidence>
<accession>A0A1V4EU90</accession>
<dbReference type="EMBL" id="MWPS01000016">
    <property type="protein sequence ID" value="OPG16503.1"/>
    <property type="molecule type" value="Genomic_DNA"/>
</dbReference>
<dbReference type="Proteomes" id="UP000190229">
    <property type="component" value="Unassembled WGS sequence"/>
</dbReference>
<keyword evidence="1" id="KW-1133">Transmembrane helix</keyword>
<keyword evidence="1" id="KW-0472">Membrane</keyword>
<feature type="transmembrane region" description="Helical" evidence="1">
    <location>
        <begin position="153"/>
        <end position="171"/>
    </location>
</feature>
<feature type="transmembrane region" description="Helical" evidence="1">
    <location>
        <begin position="7"/>
        <end position="27"/>
    </location>
</feature>